<reference evidence="2" key="1">
    <citation type="journal article" date="2016" name="Nature">
        <title>Genome evolution in the allotetraploid frog Xenopus laevis.</title>
        <authorList>
            <person name="Session A.M."/>
            <person name="Uno Y."/>
            <person name="Kwon T."/>
            <person name="Chapman J.A."/>
            <person name="Toyoda A."/>
            <person name="Takahashi S."/>
            <person name="Fukui A."/>
            <person name="Hikosaka A."/>
            <person name="Suzuki A."/>
            <person name="Kondo M."/>
            <person name="van Heeringen S.J."/>
            <person name="Quigley I."/>
            <person name="Heinz S."/>
            <person name="Ogino H."/>
            <person name="Ochi H."/>
            <person name="Hellsten U."/>
            <person name="Lyons J.B."/>
            <person name="Simakov O."/>
            <person name="Putnam N."/>
            <person name="Stites J."/>
            <person name="Kuroki Y."/>
            <person name="Tanaka T."/>
            <person name="Michiue T."/>
            <person name="Watanabe M."/>
            <person name="Bogdanovic O."/>
            <person name="Lister R."/>
            <person name="Georgiou G."/>
            <person name="Paranjpe S.S."/>
            <person name="van Kruijsbergen I."/>
            <person name="Shu S."/>
            <person name="Carlson J."/>
            <person name="Kinoshita T."/>
            <person name="Ohta Y."/>
            <person name="Mawaribuchi S."/>
            <person name="Jenkins J."/>
            <person name="Grimwood J."/>
            <person name="Schmutz J."/>
            <person name="Mitros T."/>
            <person name="Mozaffari S.V."/>
            <person name="Suzuki Y."/>
            <person name="Haramoto Y."/>
            <person name="Yamamoto T.S."/>
            <person name="Takagi C."/>
            <person name="Heald R."/>
            <person name="Miller K."/>
            <person name="Haudenschild C."/>
            <person name="Kitzman J."/>
            <person name="Nakayama T."/>
            <person name="Izutsu Y."/>
            <person name="Robert J."/>
            <person name="Fortriede J."/>
            <person name="Burns K."/>
            <person name="Lotay V."/>
            <person name="Karimi K."/>
            <person name="Yasuoka Y."/>
            <person name="Dichmann D.S."/>
            <person name="Flajnik M.F."/>
            <person name="Houston D.W."/>
            <person name="Shendure J."/>
            <person name="DuPasquier L."/>
            <person name="Vize P.D."/>
            <person name="Zorn A.M."/>
            <person name="Ito M."/>
            <person name="Marcotte E.M."/>
            <person name="Wallingford J.B."/>
            <person name="Ito Y."/>
            <person name="Asashima M."/>
            <person name="Ueno N."/>
            <person name="Matsuda Y."/>
            <person name="Veenstra G.J."/>
            <person name="Fujiyama A."/>
            <person name="Harland R.M."/>
            <person name="Taira M."/>
            <person name="Rokhsar D.S."/>
        </authorList>
    </citation>
    <scope>NUCLEOTIDE SEQUENCE [LARGE SCALE GENOMIC DNA]</scope>
    <source>
        <strain evidence="2">J</strain>
    </source>
</reference>
<evidence type="ECO:0000313" key="1">
    <source>
        <dbReference type="EMBL" id="OCT68766.1"/>
    </source>
</evidence>
<name>A0A974C9T8_XENLA</name>
<proteinExistence type="predicted"/>
<dbReference type="EMBL" id="CM004480">
    <property type="protein sequence ID" value="OCT68766.1"/>
    <property type="molecule type" value="Genomic_DNA"/>
</dbReference>
<accession>A0A974C9T8</accession>
<gene>
    <name evidence="1" type="ORF">XELAEV_18040054mg</name>
</gene>
<protein>
    <submittedName>
        <fullName evidence="1">Uncharacterized protein</fullName>
    </submittedName>
</protein>
<dbReference type="AlphaFoldDB" id="A0A974C9T8"/>
<sequence length="66" mass="7886">MLLVVWQWEAASSHFHQHIRRYQTCAPSNALMQMRFLERGRRGSARRHYITETPHLKLFIKVSLPP</sequence>
<evidence type="ECO:0000313" key="2">
    <source>
        <dbReference type="Proteomes" id="UP000694892"/>
    </source>
</evidence>
<organism evidence="1 2">
    <name type="scientific">Xenopus laevis</name>
    <name type="common">African clawed frog</name>
    <dbReference type="NCBI Taxonomy" id="8355"/>
    <lineage>
        <taxon>Eukaryota</taxon>
        <taxon>Metazoa</taxon>
        <taxon>Chordata</taxon>
        <taxon>Craniata</taxon>
        <taxon>Vertebrata</taxon>
        <taxon>Euteleostomi</taxon>
        <taxon>Amphibia</taxon>
        <taxon>Batrachia</taxon>
        <taxon>Anura</taxon>
        <taxon>Pipoidea</taxon>
        <taxon>Pipidae</taxon>
        <taxon>Xenopodinae</taxon>
        <taxon>Xenopus</taxon>
        <taxon>Xenopus</taxon>
    </lineage>
</organism>
<dbReference type="Proteomes" id="UP000694892">
    <property type="component" value="Chromosome 8L"/>
</dbReference>